<organism evidence="2 3">
    <name type="scientific">Pleodorina starrii</name>
    <dbReference type="NCBI Taxonomy" id="330485"/>
    <lineage>
        <taxon>Eukaryota</taxon>
        <taxon>Viridiplantae</taxon>
        <taxon>Chlorophyta</taxon>
        <taxon>core chlorophytes</taxon>
        <taxon>Chlorophyceae</taxon>
        <taxon>CS clade</taxon>
        <taxon>Chlamydomonadales</taxon>
        <taxon>Volvocaceae</taxon>
        <taxon>Pleodorina</taxon>
    </lineage>
</organism>
<sequence length="609" mass="62767">MTDDLPAIASPVEKPSASLYDVYRWIRPVLDSPSRRALRLCCTAAREAHDREEPSIHARTFSGPYREMLSPHDLSTALVGILARGCRPDRLSLWLEPRDSAAQERGMAALDHFLAAGASSVTQLAAQHFNLTAAAAAAVTTASPGLASLRLTGCAHLPALPSLVLSTRSSLRILALEGCGGSGGAGSWPADLGPALESCPNLEHLTLLLPAGTGAAGGSAAGAGEVLLPPIVPVCEALPRLTQLRSLSLDLRLPSCDDGDDGDDAATAAAAAVATPAAAALARGFSALTRLSSVDLGEAGSLPHPEWRLGMLHSLAGLPRLSELSWRRLECDPEALFALAPSTSLTSLSVEKFRTEAPLTAVALAAAAAAEQGGGGAQPPPPVAAAAAAAAARPAGRMPAGRLAATSPQQQQQLQLLLLPLPPRLQQLTARYSGLGGVSLAALAALQLPPGLGSLVLRNPKLEIADGDVDQPAAARLLPEAALALGMGISKLAVHCPDLSVLRIMNETPQRNALVGPVGWADANGGSDGGTDGGGHAPWLASLGKLRSLRRLTLSGLRLGRLDAEALARHVRGLEDLYMVPMGSVSSDAVPVLRGMGLRRMILPYERHA</sequence>
<comment type="subcellular location">
    <subcellularLocation>
        <location evidence="1">Cytoplasm</location>
        <location evidence="1">Cytoskeleton</location>
        <location evidence="1">Cilium axoneme</location>
    </subcellularLocation>
</comment>
<evidence type="ECO:0000313" key="2">
    <source>
        <dbReference type="EMBL" id="GLC54732.1"/>
    </source>
</evidence>
<proteinExistence type="predicted"/>
<keyword evidence="3" id="KW-1185">Reference proteome</keyword>
<evidence type="ECO:0000313" key="3">
    <source>
        <dbReference type="Proteomes" id="UP001165080"/>
    </source>
</evidence>
<protein>
    <submittedName>
        <fullName evidence="2">Uncharacterized protein</fullName>
    </submittedName>
</protein>
<gene>
    <name evidence="2" type="primary">PLEST006850</name>
    <name evidence="2" type="ORF">PLESTB_000900300</name>
</gene>
<dbReference type="InterPro" id="IPR032675">
    <property type="entry name" value="LRR_dom_sf"/>
</dbReference>
<comment type="caution">
    <text evidence="2">The sequence shown here is derived from an EMBL/GenBank/DDBJ whole genome shotgun (WGS) entry which is preliminary data.</text>
</comment>
<reference evidence="2 3" key="1">
    <citation type="journal article" date="2023" name="Commun. Biol.">
        <title>Reorganization of the ancestral sex-determining regions during the evolution of trioecy in Pleodorina starrii.</title>
        <authorList>
            <person name="Takahashi K."/>
            <person name="Suzuki S."/>
            <person name="Kawai-Toyooka H."/>
            <person name="Yamamoto K."/>
            <person name="Hamaji T."/>
            <person name="Ootsuki R."/>
            <person name="Yamaguchi H."/>
            <person name="Kawachi M."/>
            <person name="Higashiyama T."/>
            <person name="Nozaki H."/>
        </authorList>
    </citation>
    <scope>NUCLEOTIDE SEQUENCE [LARGE SCALE GENOMIC DNA]</scope>
    <source>
        <strain evidence="2 3">NIES-4479</strain>
    </source>
</reference>
<name>A0A9W6F362_9CHLO</name>
<accession>A0A9W6F362</accession>
<dbReference type="SUPFAM" id="SSF52047">
    <property type="entry name" value="RNI-like"/>
    <property type="match status" value="1"/>
</dbReference>
<dbReference type="OrthoDB" id="548044at2759"/>
<evidence type="ECO:0000256" key="1">
    <source>
        <dbReference type="ARBA" id="ARBA00004430"/>
    </source>
</evidence>
<dbReference type="AlphaFoldDB" id="A0A9W6F362"/>
<dbReference type="Gene3D" id="3.80.10.10">
    <property type="entry name" value="Ribonuclease Inhibitor"/>
    <property type="match status" value="1"/>
</dbReference>
<dbReference type="GO" id="GO:0005930">
    <property type="term" value="C:axoneme"/>
    <property type="evidence" value="ECO:0007669"/>
    <property type="project" value="UniProtKB-SubCell"/>
</dbReference>
<dbReference type="Proteomes" id="UP001165080">
    <property type="component" value="Unassembled WGS sequence"/>
</dbReference>
<dbReference type="EMBL" id="BRXU01000011">
    <property type="protein sequence ID" value="GLC54732.1"/>
    <property type="molecule type" value="Genomic_DNA"/>
</dbReference>